<evidence type="ECO:0000259" key="4">
    <source>
        <dbReference type="PROSITE" id="PS01031"/>
    </source>
</evidence>
<organism evidence="5 6">
    <name type="scientific">Xyrichtys novacula</name>
    <name type="common">Pearly razorfish</name>
    <name type="synonym">Hemipteronotus novacula</name>
    <dbReference type="NCBI Taxonomy" id="13765"/>
    <lineage>
        <taxon>Eukaryota</taxon>
        <taxon>Metazoa</taxon>
        <taxon>Chordata</taxon>
        <taxon>Craniata</taxon>
        <taxon>Vertebrata</taxon>
        <taxon>Euteleostomi</taxon>
        <taxon>Actinopterygii</taxon>
        <taxon>Neopterygii</taxon>
        <taxon>Teleostei</taxon>
        <taxon>Neoteleostei</taxon>
        <taxon>Acanthomorphata</taxon>
        <taxon>Eupercaria</taxon>
        <taxon>Labriformes</taxon>
        <taxon>Labridae</taxon>
        <taxon>Xyrichtys</taxon>
    </lineage>
</organism>
<evidence type="ECO:0000256" key="1">
    <source>
        <dbReference type="PROSITE-ProRule" id="PRU00285"/>
    </source>
</evidence>
<proteinExistence type="inferred from homology"/>
<evidence type="ECO:0000256" key="2">
    <source>
        <dbReference type="RuleBase" id="RU003616"/>
    </source>
</evidence>
<reference evidence="5" key="1">
    <citation type="submission" date="2023-08" db="EMBL/GenBank/DDBJ databases">
        <authorList>
            <person name="Alioto T."/>
            <person name="Alioto T."/>
            <person name="Gomez Garrido J."/>
        </authorList>
    </citation>
    <scope>NUCLEOTIDE SEQUENCE</scope>
</reference>
<feature type="region of interest" description="Disordered" evidence="3">
    <location>
        <begin position="1"/>
        <end position="20"/>
    </location>
</feature>
<keyword evidence="5" id="KW-0346">Stress response</keyword>
<dbReference type="SUPFAM" id="SSF49764">
    <property type="entry name" value="HSP20-like chaperones"/>
    <property type="match status" value="1"/>
</dbReference>
<accession>A0AAV1EPB0</accession>
<name>A0AAV1EPB0_XYRNO</name>
<dbReference type="Pfam" id="PF00011">
    <property type="entry name" value="HSP20"/>
    <property type="match status" value="1"/>
</dbReference>
<evidence type="ECO:0000256" key="3">
    <source>
        <dbReference type="SAM" id="MobiDB-lite"/>
    </source>
</evidence>
<comment type="similarity">
    <text evidence="1 2">Belongs to the small heat shock protein (HSP20) family.</text>
</comment>
<dbReference type="InterPro" id="IPR008978">
    <property type="entry name" value="HSP20-like_chaperone"/>
</dbReference>
<feature type="domain" description="SHSP" evidence="4">
    <location>
        <begin position="19"/>
        <end position="110"/>
    </location>
</feature>
<dbReference type="Proteomes" id="UP001178508">
    <property type="component" value="Chromosome 2"/>
</dbReference>
<evidence type="ECO:0000313" key="6">
    <source>
        <dbReference type="Proteomes" id="UP001178508"/>
    </source>
</evidence>
<dbReference type="EMBL" id="OY660865">
    <property type="protein sequence ID" value="CAJ1050592.1"/>
    <property type="molecule type" value="Genomic_DNA"/>
</dbReference>
<gene>
    <name evidence="5" type="ORF">XNOV1_A023258</name>
</gene>
<dbReference type="InterPro" id="IPR002068">
    <property type="entry name" value="A-crystallin/Hsp20_dom"/>
</dbReference>
<dbReference type="PANTHER" id="PTHR46907">
    <property type="entry name" value="HEAT SHOCK PROTEIN BETA-7-RELATED"/>
    <property type="match status" value="1"/>
</dbReference>
<protein>
    <submittedName>
        <fullName evidence="5">Heat shock protein beta-7-like</fullName>
    </submittedName>
</protein>
<dbReference type="PROSITE" id="PS01031">
    <property type="entry name" value="SHSP"/>
    <property type="match status" value="1"/>
</dbReference>
<evidence type="ECO:0000313" key="5">
    <source>
        <dbReference type="EMBL" id="CAJ1050592.1"/>
    </source>
</evidence>
<sequence>MDKDSDPGSPPLHTSMENKFPGHAYPTGMIQLTGDIFQFTVNVSEFPPEDVIISYYNNRINVHAEKLGKHGAVVKSFSHQCKLPSNVDPTSVTMALEDQGVLTVTAHRVH</sequence>
<keyword evidence="6" id="KW-1185">Reference proteome</keyword>
<dbReference type="Gene3D" id="2.60.40.790">
    <property type="match status" value="1"/>
</dbReference>
<dbReference type="AlphaFoldDB" id="A0AAV1EPB0"/>